<gene>
    <name evidence="12" type="primary">Or6n1_2</name>
    <name evidence="12" type="ORF">GTO95_0015351</name>
</gene>
<keyword evidence="6 10" id="KW-1133">Transmembrane helix</keyword>
<dbReference type="GO" id="GO:0005886">
    <property type="term" value="C:plasma membrane"/>
    <property type="evidence" value="ECO:0007669"/>
    <property type="project" value="UniProtKB-SubCell"/>
</dbReference>
<dbReference type="Gene3D" id="1.20.1070.10">
    <property type="entry name" value="Rhodopsin 7-helix transmembrane proteins"/>
    <property type="match status" value="2"/>
</dbReference>
<dbReference type="PROSITE" id="PS00237">
    <property type="entry name" value="G_PROTEIN_RECEP_F1_1"/>
    <property type="match status" value="1"/>
</dbReference>
<feature type="transmembrane region" description="Helical" evidence="10">
    <location>
        <begin position="289"/>
        <end position="314"/>
    </location>
</feature>
<keyword evidence="5" id="KW-0552">Olfaction</keyword>
<keyword evidence="9" id="KW-0297">G-protein coupled receptor</keyword>
<keyword evidence="9" id="KW-0675">Receptor</keyword>
<dbReference type="GO" id="GO:0004984">
    <property type="term" value="F:olfactory receptor activity"/>
    <property type="evidence" value="ECO:0007669"/>
    <property type="project" value="InterPro"/>
</dbReference>
<dbReference type="Pfam" id="PF13853">
    <property type="entry name" value="7tm_4"/>
    <property type="match status" value="2"/>
</dbReference>
<keyword evidence="7 10" id="KW-0472">Membrane</keyword>
<comment type="subcellular location">
    <subcellularLocation>
        <location evidence="1">Cell membrane</location>
        <topology evidence="1">Multi-pass membrane protein</topology>
    </subcellularLocation>
</comment>
<dbReference type="AlphaFoldDB" id="A0A8J7TDV1"/>
<evidence type="ECO:0000256" key="5">
    <source>
        <dbReference type="ARBA" id="ARBA00022725"/>
    </source>
</evidence>
<dbReference type="InterPro" id="IPR000725">
    <property type="entry name" value="Olfact_rcpt"/>
</dbReference>
<feature type="transmembrane region" description="Helical" evidence="10">
    <location>
        <begin position="362"/>
        <end position="382"/>
    </location>
</feature>
<dbReference type="Proteomes" id="UP000736164">
    <property type="component" value="Unassembled WGS sequence"/>
</dbReference>
<feature type="non-terminal residue" evidence="12">
    <location>
        <position position="408"/>
    </location>
</feature>
<evidence type="ECO:0000259" key="11">
    <source>
        <dbReference type="PROSITE" id="PS50262"/>
    </source>
</evidence>
<keyword evidence="8 9" id="KW-0807">Transducer</keyword>
<evidence type="ECO:0000256" key="10">
    <source>
        <dbReference type="SAM" id="Phobius"/>
    </source>
</evidence>
<feature type="transmembrane region" description="Helical" evidence="10">
    <location>
        <begin position="6"/>
        <end position="25"/>
    </location>
</feature>
<comment type="caution">
    <text evidence="12">The sequence shown here is derived from an EMBL/GenBank/DDBJ whole genome shotgun (WGS) entry which is preliminary data.</text>
</comment>
<evidence type="ECO:0000256" key="3">
    <source>
        <dbReference type="ARBA" id="ARBA00022606"/>
    </source>
</evidence>
<evidence type="ECO:0000256" key="4">
    <source>
        <dbReference type="ARBA" id="ARBA00022692"/>
    </source>
</evidence>
<keyword evidence="3" id="KW-0716">Sensory transduction</keyword>
<evidence type="ECO:0000313" key="12">
    <source>
        <dbReference type="EMBL" id="MBN3319864.1"/>
    </source>
</evidence>
<dbReference type="SUPFAM" id="SSF81321">
    <property type="entry name" value="Family A G protein-coupled receptor-like"/>
    <property type="match status" value="2"/>
</dbReference>
<evidence type="ECO:0000256" key="9">
    <source>
        <dbReference type="RuleBase" id="RU000688"/>
    </source>
</evidence>
<dbReference type="GO" id="GO:0004930">
    <property type="term" value="F:G protein-coupled receptor activity"/>
    <property type="evidence" value="ECO:0007669"/>
    <property type="project" value="UniProtKB-KW"/>
</dbReference>
<dbReference type="PANTHER" id="PTHR26453">
    <property type="entry name" value="OLFACTORY RECEPTOR"/>
    <property type="match status" value="1"/>
</dbReference>
<evidence type="ECO:0000256" key="8">
    <source>
        <dbReference type="ARBA" id="ARBA00023224"/>
    </source>
</evidence>
<feature type="transmembrane region" description="Helical" evidence="10">
    <location>
        <begin position="326"/>
        <end position="350"/>
    </location>
</feature>
<dbReference type="EMBL" id="JAAWVO010048539">
    <property type="protein sequence ID" value="MBN3319864.1"/>
    <property type="molecule type" value="Genomic_DNA"/>
</dbReference>
<feature type="non-terminal residue" evidence="12">
    <location>
        <position position="1"/>
    </location>
</feature>
<evidence type="ECO:0000256" key="1">
    <source>
        <dbReference type="ARBA" id="ARBA00004651"/>
    </source>
</evidence>
<evidence type="ECO:0000313" key="13">
    <source>
        <dbReference type="Proteomes" id="UP000736164"/>
    </source>
</evidence>
<dbReference type="PROSITE" id="PS50262">
    <property type="entry name" value="G_PROTEIN_RECEP_F1_2"/>
    <property type="match status" value="1"/>
</dbReference>
<reference evidence="12" key="1">
    <citation type="journal article" date="2021" name="Cell">
        <title>Tracing the genetic footprints of vertebrate landing in non-teleost ray-finned fishes.</title>
        <authorList>
            <person name="Bi X."/>
            <person name="Wang K."/>
            <person name="Yang L."/>
            <person name="Pan H."/>
            <person name="Jiang H."/>
            <person name="Wei Q."/>
            <person name="Fang M."/>
            <person name="Yu H."/>
            <person name="Zhu C."/>
            <person name="Cai Y."/>
            <person name="He Y."/>
            <person name="Gan X."/>
            <person name="Zeng H."/>
            <person name="Yu D."/>
            <person name="Zhu Y."/>
            <person name="Jiang H."/>
            <person name="Qiu Q."/>
            <person name="Yang H."/>
            <person name="Zhang Y.E."/>
            <person name="Wang W."/>
            <person name="Zhu M."/>
            <person name="He S."/>
            <person name="Zhang G."/>
        </authorList>
    </citation>
    <scope>NUCLEOTIDE SEQUENCE</scope>
    <source>
        <strain evidence="12">Allg_001</strain>
    </source>
</reference>
<feature type="transmembrane region" description="Helical" evidence="10">
    <location>
        <begin position="150"/>
        <end position="171"/>
    </location>
</feature>
<dbReference type="FunFam" id="1.20.1070.10:FF:000001">
    <property type="entry name" value="Olfactory receptor"/>
    <property type="match status" value="1"/>
</dbReference>
<evidence type="ECO:0000256" key="7">
    <source>
        <dbReference type="ARBA" id="ARBA00023136"/>
    </source>
</evidence>
<name>A0A8J7TDV1_ATRSP</name>
<protein>
    <submittedName>
        <fullName evidence="12">OR6N1 protein</fullName>
    </submittedName>
</protein>
<evidence type="ECO:0000256" key="2">
    <source>
        <dbReference type="ARBA" id="ARBA00022475"/>
    </source>
</evidence>
<dbReference type="InterPro" id="IPR017452">
    <property type="entry name" value="GPCR_Rhodpsn_7TM"/>
</dbReference>
<comment type="similarity">
    <text evidence="9">Belongs to the G-protein coupled receptor 1 family.</text>
</comment>
<organism evidence="12 13">
    <name type="scientific">Atractosteus spatula</name>
    <name type="common">Alligator gar</name>
    <name type="synonym">Lepisosteus spatula</name>
    <dbReference type="NCBI Taxonomy" id="7917"/>
    <lineage>
        <taxon>Eukaryota</taxon>
        <taxon>Metazoa</taxon>
        <taxon>Chordata</taxon>
        <taxon>Craniata</taxon>
        <taxon>Vertebrata</taxon>
        <taxon>Euteleostomi</taxon>
        <taxon>Actinopterygii</taxon>
        <taxon>Neopterygii</taxon>
        <taxon>Holostei</taxon>
        <taxon>Semionotiformes</taxon>
        <taxon>Lepisosteidae</taxon>
        <taxon>Atractosteus</taxon>
    </lineage>
</organism>
<feature type="transmembrane region" description="Helical" evidence="10">
    <location>
        <begin position="37"/>
        <end position="62"/>
    </location>
</feature>
<keyword evidence="2" id="KW-1003">Cell membrane</keyword>
<dbReference type="PRINTS" id="PR00245">
    <property type="entry name" value="OLFACTORYR"/>
</dbReference>
<sequence>IALFIFFLFLFLVTILGNLLIVVLVGLDRWLHTPMYFFLWILILLDIMLTCTVIPKLLAILLHCDNTISFSSSIQISKTLGSPQCREHSMSDSNRTLNYEFIIIGFPGLQKHYTTLFIFFLILFLATIMSNLLIIVLVTLDHRLHMPMYFFLWNLSLLDILLTSTVIPKLLAVLSRRDNTISFSGCFVQMYFFIAFAAIEGLLVATMAFDRYAAIVKPLHYNTIINTKVCITITITVWVLGFLAPFSSVVLASIFPFCGSNIILHIVCDYPTVMALACGDITSQVNLSLILAMIVIYTPFLFVLWSYCRIVWAVMQLKTVESRKKAFSMCSSHMTVVFVYYVSSAVVYMGMRVESISPDGRIFIGAMYYFLTPLLNPIIYCLRNEKIKAAAQRSFRLQALCRLKTLSA</sequence>
<feature type="transmembrane region" description="Helical" evidence="10">
    <location>
        <begin position="116"/>
        <end position="138"/>
    </location>
</feature>
<evidence type="ECO:0000256" key="6">
    <source>
        <dbReference type="ARBA" id="ARBA00022989"/>
    </source>
</evidence>
<dbReference type="PRINTS" id="PR00237">
    <property type="entry name" value="GPCRRHODOPSN"/>
</dbReference>
<feature type="transmembrane region" description="Helical" evidence="10">
    <location>
        <begin position="229"/>
        <end position="255"/>
    </location>
</feature>
<proteinExistence type="inferred from homology"/>
<feature type="transmembrane region" description="Helical" evidence="10">
    <location>
        <begin position="191"/>
        <end position="209"/>
    </location>
</feature>
<dbReference type="InterPro" id="IPR000276">
    <property type="entry name" value="GPCR_Rhodpsn"/>
</dbReference>
<accession>A0A8J7TDV1</accession>
<keyword evidence="4 9" id="KW-0812">Transmembrane</keyword>
<keyword evidence="13" id="KW-1185">Reference proteome</keyword>
<dbReference type="CDD" id="cd13954">
    <property type="entry name" value="7tmA_OR"/>
    <property type="match status" value="1"/>
</dbReference>
<feature type="domain" description="G-protein coupled receptors family 1 profile" evidence="11">
    <location>
        <begin position="130"/>
        <end position="380"/>
    </location>
</feature>